<feature type="domain" description="Carbamoyl-phosphate synthase small subunit N-terminal" evidence="9">
    <location>
        <begin position="2"/>
        <end position="132"/>
    </location>
</feature>
<dbReference type="InterPro" id="IPR006274">
    <property type="entry name" value="CarbamoylP_synth_ssu"/>
</dbReference>
<feature type="region of interest" description="CPSase" evidence="8">
    <location>
        <begin position="1"/>
        <end position="167"/>
    </location>
</feature>
<comment type="pathway">
    <text evidence="1 8">Amino-acid biosynthesis; L-arginine biosynthesis; carbamoyl phosphate from bicarbonate: step 1/1.</text>
</comment>
<dbReference type="Gene3D" id="3.50.30.20">
    <property type="entry name" value="Carbamoyl-phosphate synthase small subunit, N-terminal domain"/>
    <property type="match status" value="1"/>
</dbReference>
<comment type="similarity">
    <text evidence="2 8">Belongs to the CarA family.</text>
</comment>
<keyword evidence="4 8" id="KW-0547">Nucleotide-binding</keyword>
<dbReference type="PROSITE" id="PS51273">
    <property type="entry name" value="GATASE_TYPE_1"/>
    <property type="match status" value="1"/>
</dbReference>
<dbReference type="HAMAP" id="MF_01209">
    <property type="entry name" value="CPSase_S_chain"/>
    <property type="match status" value="1"/>
</dbReference>
<reference evidence="11" key="1">
    <citation type="journal article" date="2019" name="Int. J. Syst. Evol. Microbiol.">
        <title>The Global Catalogue of Microorganisms (GCM) 10K type strain sequencing project: providing services to taxonomists for standard genome sequencing and annotation.</title>
        <authorList>
            <consortium name="The Broad Institute Genomics Platform"/>
            <consortium name="The Broad Institute Genome Sequencing Center for Infectious Disease"/>
            <person name="Wu L."/>
            <person name="Ma J."/>
        </authorList>
    </citation>
    <scope>NUCLEOTIDE SEQUENCE [LARGE SCALE GENOMIC DNA]</scope>
    <source>
        <strain evidence="11">KCTC 13193</strain>
    </source>
</reference>
<keyword evidence="5 8" id="KW-0067">ATP-binding</keyword>
<feature type="binding site" evidence="8">
    <location>
        <position position="46"/>
    </location>
    <ligand>
        <name>L-glutamine</name>
        <dbReference type="ChEBI" id="CHEBI:58359"/>
    </ligand>
</feature>
<comment type="caution">
    <text evidence="10">The sequence shown here is derived from an EMBL/GenBank/DDBJ whole genome shotgun (WGS) entry which is preliminary data.</text>
</comment>
<evidence type="ECO:0000313" key="10">
    <source>
        <dbReference type="EMBL" id="MFC2947109.1"/>
    </source>
</evidence>
<feature type="binding site" evidence="8">
    <location>
        <position position="247"/>
    </location>
    <ligand>
        <name>L-glutamine</name>
        <dbReference type="ChEBI" id="CHEBI:58359"/>
    </ligand>
</feature>
<dbReference type="InterPro" id="IPR050472">
    <property type="entry name" value="Anth_synth/Amidotransfase"/>
</dbReference>
<name>A0ABV7A2D0_9BACI</name>
<dbReference type="SMART" id="SM01097">
    <property type="entry name" value="CPSase_sm_chain"/>
    <property type="match status" value="1"/>
</dbReference>
<accession>A0ABV7A2D0</accession>
<dbReference type="InterPro" id="IPR029062">
    <property type="entry name" value="Class_I_gatase-like"/>
</dbReference>
<dbReference type="RefSeq" id="WP_390302063.1">
    <property type="nucleotide sequence ID" value="NZ_JBHRRZ010000002.1"/>
</dbReference>
<feature type="binding site" evidence="8">
    <location>
        <position position="216"/>
    </location>
    <ligand>
        <name>L-glutamine</name>
        <dbReference type="ChEBI" id="CHEBI:58359"/>
    </ligand>
</feature>
<evidence type="ECO:0000256" key="7">
    <source>
        <dbReference type="ARBA" id="ARBA00048816"/>
    </source>
</evidence>
<dbReference type="PANTHER" id="PTHR43418:SF7">
    <property type="entry name" value="CARBAMOYL-PHOSPHATE SYNTHASE SMALL CHAIN"/>
    <property type="match status" value="1"/>
</dbReference>
<evidence type="ECO:0000256" key="6">
    <source>
        <dbReference type="ARBA" id="ARBA00022962"/>
    </source>
</evidence>
<evidence type="ECO:0000259" key="9">
    <source>
        <dbReference type="SMART" id="SM01097"/>
    </source>
</evidence>
<dbReference type="NCBIfam" id="TIGR01368">
    <property type="entry name" value="CPSaseIIsmall"/>
    <property type="match status" value="1"/>
</dbReference>
<dbReference type="Pfam" id="PF00117">
    <property type="entry name" value="GATase"/>
    <property type="match status" value="1"/>
</dbReference>
<feature type="binding site" evidence="8">
    <location>
        <position position="285"/>
    </location>
    <ligand>
        <name>L-glutamine</name>
        <dbReference type="ChEBI" id="CHEBI:58359"/>
    </ligand>
</feature>
<keyword evidence="3 8" id="KW-0436">Ligase</keyword>
<dbReference type="SUPFAM" id="SSF52021">
    <property type="entry name" value="Carbamoyl phosphate synthetase, small subunit N-terminal domain"/>
    <property type="match status" value="1"/>
</dbReference>
<evidence type="ECO:0000256" key="5">
    <source>
        <dbReference type="ARBA" id="ARBA00022840"/>
    </source>
</evidence>
<feature type="binding site" evidence="8">
    <location>
        <position position="218"/>
    </location>
    <ligand>
        <name>L-glutamine</name>
        <dbReference type="ChEBI" id="CHEBI:58359"/>
    </ligand>
</feature>
<dbReference type="EC" id="6.3.5.5" evidence="8"/>
<keyword evidence="6 8" id="KW-0315">Glutamine amidotransferase</keyword>
<comment type="subunit">
    <text evidence="8">Composed of two chains; the small (or glutamine) chain promotes the hydrolysis of glutamine to ammonia, which is used by the large (or ammonia) chain to synthesize carbamoyl phosphate. Tetramer of heterodimers (alpha,beta)4.</text>
</comment>
<evidence type="ECO:0000256" key="4">
    <source>
        <dbReference type="ARBA" id="ARBA00022741"/>
    </source>
</evidence>
<dbReference type="Pfam" id="PF00988">
    <property type="entry name" value="CPSase_sm_chain"/>
    <property type="match status" value="1"/>
</dbReference>
<comment type="function">
    <text evidence="8">Small subunit of the glutamine-dependent carbamoyl phosphate synthetase (CPSase). CPSase catalyzes the formation of carbamoyl phosphate from the ammonia moiety of glutamine, carbonate, and phosphate donated by ATP, constituting the first step of 2 biosynthetic pathways, one leading to arginine and/or urea and the other to pyrimidine nucleotides. The small subunit (glutamine amidotransferase) binds and cleaves glutamine to supply the large subunit with the substrate ammonia.</text>
</comment>
<dbReference type="InterPro" id="IPR017926">
    <property type="entry name" value="GATASE"/>
</dbReference>
<feature type="active site" evidence="8">
    <location>
        <position position="330"/>
    </location>
</feature>
<dbReference type="NCBIfam" id="NF009475">
    <property type="entry name" value="PRK12838.1"/>
    <property type="match status" value="1"/>
</dbReference>
<keyword evidence="8" id="KW-0055">Arginine biosynthesis</keyword>
<dbReference type="CDD" id="cd01744">
    <property type="entry name" value="GATase1_CPSase"/>
    <property type="match status" value="1"/>
</dbReference>
<evidence type="ECO:0000256" key="8">
    <source>
        <dbReference type="HAMAP-Rule" id="MF_01209"/>
    </source>
</evidence>
<dbReference type="PRINTS" id="PR00096">
    <property type="entry name" value="GATASE"/>
</dbReference>
<dbReference type="InterPro" id="IPR002474">
    <property type="entry name" value="CarbamoylP_synth_ssu_N"/>
</dbReference>
<keyword evidence="8" id="KW-0665">Pyrimidine biosynthesis</keyword>
<dbReference type="Proteomes" id="UP001595387">
    <property type="component" value="Unassembled WGS sequence"/>
</dbReference>
<dbReference type="Gene3D" id="3.40.50.880">
    <property type="match status" value="1"/>
</dbReference>
<sequence length="362" mass="39621">MTKGYLILETGEEFAGDWIGEEKEIAGEVVFNTSMTGYQEMLTDPSYAGQILTFCYPLIGNYGISANNEESNQPAVSAVISSEACEEPSHYESETSFSAELKKAGIPGLAQVDTRALVAAIRKHRTVRGKLVFSSDKQISGWGEYPDGALVRGVSVTEPEVYGKGEQHIVMMDFGYKKSILDYLLKQECKVTVVPYHTTAEQIKNLDPDGIVLSNGPGDPEELKGIYPVIKELTETYPTLGICLGHQLIALAYGAETEKMPFGHRGGNHPVKDVLTGKVCMTSQNHGYVVKEESLDSAEFEVLFRNVNDKSLEGIRHVSLPVQSVQFHPEAHPGPSDTEYIFTEFIQQVTNAKGGAAYAEAK</sequence>
<dbReference type="SUPFAM" id="SSF52317">
    <property type="entry name" value="Class I glutamine amidotransferase-like"/>
    <property type="match status" value="1"/>
</dbReference>
<gene>
    <name evidence="8" type="primary">carA</name>
    <name evidence="10" type="ORF">ACFODW_01850</name>
</gene>
<dbReference type="PANTHER" id="PTHR43418">
    <property type="entry name" value="MULTIFUNCTIONAL TRYPTOPHAN BIOSYNTHESIS PROTEIN-RELATED"/>
    <property type="match status" value="1"/>
</dbReference>
<comment type="catalytic activity">
    <reaction evidence="8">
        <text>L-glutamine + H2O = L-glutamate + NH4(+)</text>
        <dbReference type="Rhea" id="RHEA:15889"/>
        <dbReference type="ChEBI" id="CHEBI:15377"/>
        <dbReference type="ChEBI" id="CHEBI:28938"/>
        <dbReference type="ChEBI" id="CHEBI:29985"/>
        <dbReference type="ChEBI" id="CHEBI:58359"/>
    </reaction>
</comment>
<dbReference type="InterPro" id="IPR036480">
    <property type="entry name" value="CarbP_synth_ssu_N_sf"/>
</dbReference>
<feature type="binding site" evidence="8">
    <location>
        <position position="287"/>
    </location>
    <ligand>
        <name>L-glutamine</name>
        <dbReference type="ChEBI" id="CHEBI:58359"/>
    </ligand>
</feature>
<dbReference type="InterPro" id="IPR035686">
    <property type="entry name" value="CPSase_GATase1"/>
</dbReference>
<feature type="active site" description="Nucleophile" evidence="8">
    <location>
        <position position="243"/>
    </location>
</feature>
<feature type="binding site" evidence="8">
    <location>
        <position position="244"/>
    </location>
    <ligand>
        <name>L-glutamine</name>
        <dbReference type="ChEBI" id="CHEBI:58359"/>
    </ligand>
</feature>
<organism evidence="10 11">
    <name type="scientific">Virgibacillus sediminis</name>
    <dbReference type="NCBI Taxonomy" id="202260"/>
    <lineage>
        <taxon>Bacteria</taxon>
        <taxon>Bacillati</taxon>
        <taxon>Bacillota</taxon>
        <taxon>Bacilli</taxon>
        <taxon>Bacillales</taxon>
        <taxon>Bacillaceae</taxon>
        <taxon>Virgibacillus</taxon>
    </lineage>
</organism>
<proteinExistence type="inferred from homology"/>
<evidence type="ECO:0000256" key="2">
    <source>
        <dbReference type="ARBA" id="ARBA00007800"/>
    </source>
</evidence>
<comment type="pathway">
    <text evidence="8">Pyrimidine metabolism; UMP biosynthesis via de novo pathway; (S)-dihydroorotate from bicarbonate: step 1/3.</text>
</comment>
<keyword evidence="11" id="KW-1185">Reference proteome</keyword>
<dbReference type="EMBL" id="JBHRRZ010000002">
    <property type="protein sequence ID" value="MFC2947109.1"/>
    <property type="molecule type" value="Genomic_DNA"/>
</dbReference>
<dbReference type="PRINTS" id="PR00099">
    <property type="entry name" value="CPSGATASE"/>
</dbReference>
<protein>
    <recommendedName>
        <fullName evidence="8">Carbamoyl phosphate synthase small chain</fullName>
        <ecNumber evidence="8">6.3.5.5</ecNumber>
    </recommendedName>
    <alternativeName>
        <fullName evidence="8">Carbamoyl phosphate synthetase glutamine chain</fullName>
    </alternativeName>
</protein>
<evidence type="ECO:0000313" key="11">
    <source>
        <dbReference type="Proteomes" id="UP001595387"/>
    </source>
</evidence>
<evidence type="ECO:0000256" key="3">
    <source>
        <dbReference type="ARBA" id="ARBA00022598"/>
    </source>
</evidence>
<evidence type="ECO:0000256" key="1">
    <source>
        <dbReference type="ARBA" id="ARBA00005077"/>
    </source>
</evidence>
<keyword evidence="8" id="KW-0028">Amino-acid biosynthesis</keyword>
<comment type="catalytic activity">
    <reaction evidence="7 8">
        <text>hydrogencarbonate + L-glutamine + 2 ATP + H2O = carbamoyl phosphate + L-glutamate + 2 ADP + phosphate + 2 H(+)</text>
        <dbReference type="Rhea" id="RHEA:18633"/>
        <dbReference type="ChEBI" id="CHEBI:15377"/>
        <dbReference type="ChEBI" id="CHEBI:15378"/>
        <dbReference type="ChEBI" id="CHEBI:17544"/>
        <dbReference type="ChEBI" id="CHEBI:29985"/>
        <dbReference type="ChEBI" id="CHEBI:30616"/>
        <dbReference type="ChEBI" id="CHEBI:43474"/>
        <dbReference type="ChEBI" id="CHEBI:58228"/>
        <dbReference type="ChEBI" id="CHEBI:58359"/>
        <dbReference type="ChEBI" id="CHEBI:456216"/>
        <dbReference type="EC" id="6.3.5.5"/>
    </reaction>
</comment>
<feature type="binding site" evidence="8">
    <location>
        <position position="288"/>
    </location>
    <ligand>
        <name>L-glutamine</name>
        <dbReference type="ChEBI" id="CHEBI:58359"/>
    </ligand>
</feature>
<feature type="active site" evidence="8">
    <location>
        <position position="328"/>
    </location>
</feature>
<dbReference type="PRINTS" id="PR00097">
    <property type="entry name" value="ANTSNTHASEII"/>
</dbReference>